<gene>
    <name evidence="1" type="ORF">A3SI_19156</name>
</gene>
<evidence type="ECO:0000313" key="1">
    <source>
        <dbReference type="EMBL" id="EIM72837.1"/>
    </source>
</evidence>
<proteinExistence type="predicted"/>
<reference evidence="1 2" key="1">
    <citation type="submission" date="2012-05" db="EMBL/GenBank/DDBJ databases">
        <title>Genome sequence of Nitritalea halalkaliphila LW7.</title>
        <authorList>
            <person name="Jangir P.K."/>
            <person name="Singh A."/>
            <person name="Shivaji S."/>
            <person name="Sharma R."/>
        </authorList>
    </citation>
    <scope>NUCLEOTIDE SEQUENCE [LARGE SCALE GENOMIC DNA]</scope>
    <source>
        <strain evidence="1 2">LW7</strain>
    </source>
</reference>
<name>I5BTD5_9BACT</name>
<organism evidence="1 2">
    <name type="scientific">Nitritalea halalkaliphila LW7</name>
    <dbReference type="NCBI Taxonomy" id="1189621"/>
    <lineage>
        <taxon>Bacteria</taxon>
        <taxon>Pseudomonadati</taxon>
        <taxon>Bacteroidota</taxon>
        <taxon>Cytophagia</taxon>
        <taxon>Cytophagales</taxon>
        <taxon>Cyclobacteriaceae</taxon>
        <taxon>Nitritalea</taxon>
    </lineage>
</organism>
<dbReference type="Proteomes" id="UP000005551">
    <property type="component" value="Unassembled WGS sequence"/>
</dbReference>
<dbReference type="EMBL" id="AJYA01000074">
    <property type="protein sequence ID" value="EIM72837.1"/>
    <property type="molecule type" value="Genomic_DNA"/>
</dbReference>
<sequence length="172" mass="20105">MYVRMKNIAYIEAKLGKFLFFMKTTSMLARVACRKGLLGLLCALLTWPVIAQQTLRETNQALRYSRYSRISPKIIPISLEENRMLLQMPIEKLEENASLSNYTLSYGVINGYDVPYTDDMLRPLRPEQMKRDTRDHFYFEEEVTLEEGAMTQVPCLRSWITDRGMNISTTWT</sequence>
<keyword evidence="2" id="KW-1185">Reference proteome</keyword>
<dbReference type="AlphaFoldDB" id="I5BTD5"/>
<protein>
    <submittedName>
        <fullName evidence="1">Uncharacterized protein</fullName>
    </submittedName>
</protein>
<comment type="caution">
    <text evidence="1">The sequence shown here is derived from an EMBL/GenBank/DDBJ whole genome shotgun (WGS) entry which is preliminary data.</text>
</comment>
<evidence type="ECO:0000313" key="2">
    <source>
        <dbReference type="Proteomes" id="UP000005551"/>
    </source>
</evidence>
<accession>I5BTD5</accession>